<gene>
    <name evidence="5" type="ORF">L596_007877</name>
</gene>
<dbReference type="OrthoDB" id="539213at2759"/>
<organism evidence="5 6">
    <name type="scientific">Steinernema carpocapsae</name>
    <name type="common">Entomopathogenic nematode</name>
    <dbReference type="NCBI Taxonomy" id="34508"/>
    <lineage>
        <taxon>Eukaryota</taxon>
        <taxon>Metazoa</taxon>
        <taxon>Ecdysozoa</taxon>
        <taxon>Nematoda</taxon>
        <taxon>Chromadorea</taxon>
        <taxon>Rhabditida</taxon>
        <taxon>Tylenchina</taxon>
        <taxon>Panagrolaimomorpha</taxon>
        <taxon>Strongyloidoidea</taxon>
        <taxon>Steinernematidae</taxon>
        <taxon>Steinernema</taxon>
    </lineage>
</organism>
<reference evidence="5 6" key="1">
    <citation type="journal article" date="2015" name="Genome Biol.">
        <title>Comparative genomics of Steinernema reveals deeply conserved gene regulatory networks.</title>
        <authorList>
            <person name="Dillman A.R."/>
            <person name="Macchietto M."/>
            <person name="Porter C.F."/>
            <person name="Rogers A."/>
            <person name="Williams B."/>
            <person name="Antoshechkin I."/>
            <person name="Lee M.M."/>
            <person name="Goodwin Z."/>
            <person name="Lu X."/>
            <person name="Lewis E.E."/>
            <person name="Goodrich-Blair H."/>
            <person name="Stock S.P."/>
            <person name="Adams B.J."/>
            <person name="Sternberg P.W."/>
            <person name="Mortazavi A."/>
        </authorList>
    </citation>
    <scope>NUCLEOTIDE SEQUENCE [LARGE SCALE GENOMIC DNA]</scope>
    <source>
        <strain evidence="5 6">ALL</strain>
    </source>
</reference>
<dbReference type="Gene3D" id="1.25.40.20">
    <property type="entry name" value="Ankyrin repeat-containing domain"/>
    <property type="match status" value="1"/>
</dbReference>
<accession>A0A4U5PAX2</accession>
<feature type="domain" description="SAM" evidence="4">
    <location>
        <begin position="439"/>
        <end position="502"/>
    </location>
</feature>
<evidence type="ECO:0000313" key="5">
    <source>
        <dbReference type="EMBL" id="TKR93416.1"/>
    </source>
</evidence>
<dbReference type="InterPro" id="IPR002110">
    <property type="entry name" value="Ankyrin_rpt"/>
</dbReference>
<dbReference type="Pfam" id="PF12796">
    <property type="entry name" value="Ank_2"/>
    <property type="match status" value="1"/>
</dbReference>
<dbReference type="AlphaFoldDB" id="A0A4U5PAX2"/>
<dbReference type="CDD" id="cd09487">
    <property type="entry name" value="SAM_superfamily"/>
    <property type="match status" value="1"/>
</dbReference>
<dbReference type="STRING" id="34508.A0A4U5PAX2"/>
<keyword evidence="6" id="KW-1185">Reference proteome</keyword>
<dbReference type="SUPFAM" id="SSF47769">
    <property type="entry name" value="SAM/Pointed domain"/>
    <property type="match status" value="1"/>
</dbReference>
<dbReference type="InterPro" id="IPR036770">
    <property type="entry name" value="Ankyrin_rpt-contain_sf"/>
</dbReference>
<dbReference type="InterPro" id="IPR033635">
    <property type="entry name" value="ANKS1/Caskin"/>
</dbReference>
<evidence type="ECO:0000256" key="2">
    <source>
        <dbReference type="ARBA" id="ARBA00023043"/>
    </source>
</evidence>
<dbReference type="Proteomes" id="UP000298663">
    <property type="component" value="Unassembled WGS sequence"/>
</dbReference>
<dbReference type="InterPro" id="IPR001660">
    <property type="entry name" value="SAM"/>
</dbReference>
<dbReference type="SMART" id="SM00248">
    <property type="entry name" value="ANK"/>
    <property type="match status" value="2"/>
</dbReference>
<dbReference type="PANTHER" id="PTHR24174">
    <property type="entry name" value="ANKYRIN REPEAT AND STERILE ALPHA MOTIF DOMAIN-CONTAINING PROTEIN 1"/>
    <property type="match status" value="1"/>
</dbReference>
<sequence>MSLKEVLENNHTRQRHLKENNVDIRKLILDNKCDLLVKALTERVGEPPYVKDRSTPIMFAAIVGNLEAVRLLITDNSCDINAQDVYGMTALMYAIVCGQNDVVKLLLHYSADVFRRTNDHCGAFSALEIAYFSRCFDLEILRQIHQRFSSRQPTLTSSTTSLDRAFTFGLGKPKRDWINKFSRNFGLADASSDASEQAQNRKKEFLIEIGQSHVDWSRPDRFVLPVELMMDDKKVERVREMRTDEYTFAARRLAFHCYSNGVLLKDFPIGMPSTSLESTSRLSSRLASSYGSYRLHSSEGSRSFECSGSFASVAQQIAFDFDKHVKERRMRKFPVKKTSLNGSSSLGSRPLRLGTHPTRPFLSPMIVRAKIQCPNSPSTQSLRHFSTENSASSFLHPSRSISKNSLAPNSRLMPSVFVQRSISASHLRTRSTPDPDTGIPIERIWDRLEHAQLGSYRSVFEREEFDADTLISLTEEDLKKIGIHNYEHRHKIFKIIRAFQCSLT</sequence>
<dbReference type="PROSITE" id="PS50297">
    <property type="entry name" value="ANK_REP_REGION"/>
    <property type="match status" value="1"/>
</dbReference>
<proteinExistence type="predicted"/>
<feature type="repeat" description="ANK" evidence="3">
    <location>
        <begin position="86"/>
        <end position="118"/>
    </location>
</feature>
<evidence type="ECO:0000256" key="1">
    <source>
        <dbReference type="ARBA" id="ARBA00022737"/>
    </source>
</evidence>
<reference evidence="5 6" key="2">
    <citation type="journal article" date="2019" name="G3 (Bethesda)">
        <title>Hybrid Assembly of the Genome of the Entomopathogenic Nematode Steinernema carpocapsae Identifies the X-Chromosome.</title>
        <authorList>
            <person name="Serra L."/>
            <person name="Macchietto M."/>
            <person name="Macias-Munoz A."/>
            <person name="McGill C.J."/>
            <person name="Rodriguez I.M."/>
            <person name="Rodriguez B."/>
            <person name="Murad R."/>
            <person name="Mortazavi A."/>
        </authorList>
    </citation>
    <scope>NUCLEOTIDE SEQUENCE [LARGE SCALE GENOMIC DNA]</scope>
    <source>
        <strain evidence="5 6">ALL</strain>
    </source>
</reference>
<evidence type="ECO:0000313" key="6">
    <source>
        <dbReference type="Proteomes" id="UP000298663"/>
    </source>
</evidence>
<name>A0A4U5PAX2_STECR</name>
<comment type="caution">
    <text evidence="5">The sequence shown here is derived from an EMBL/GenBank/DDBJ whole genome shotgun (WGS) entry which is preliminary data.</text>
</comment>
<dbReference type="EMBL" id="AZBU02000002">
    <property type="protein sequence ID" value="TKR93416.1"/>
    <property type="molecule type" value="Genomic_DNA"/>
</dbReference>
<protein>
    <recommendedName>
        <fullName evidence="4">SAM domain-containing protein</fullName>
    </recommendedName>
</protein>
<dbReference type="SUPFAM" id="SSF48403">
    <property type="entry name" value="Ankyrin repeat"/>
    <property type="match status" value="1"/>
</dbReference>
<dbReference type="SMART" id="SM00454">
    <property type="entry name" value="SAM"/>
    <property type="match status" value="1"/>
</dbReference>
<keyword evidence="1" id="KW-0677">Repeat</keyword>
<dbReference type="PANTHER" id="PTHR24174:SF16">
    <property type="entry name" value="CASKIN-2"/>
    <property type="match status" value="1"/>
</dbReference>
<keyword evidence="2 3" id="KW-0040">ANK repeat</keyword>
<dbReference type="InterPro" id="IPR013761">
    <property type="entry name" value="SAM/pointed_sf"/>
</dbReference>
<dbReference type="Pfam" id="PF00536">
    <property type="entry name" value="SAM_1"/>
    <property type="match status" value="1"/>
</dbReference>
<evidence type="ECO:0000256" key="3">
    <source>
        <dbReference type="PROSITE-ProRule" id="PRU00023"/>
    </source>
</evidence>
<evidence type="ECO:0000259" key="4">
    <source>
        <dbReference type="PROSITE" id="PS50105"/>
    </source>
</evidence>
<dbReference type="Gene3D" id="1.10.150.50">
    <property type="entry name" value="Transcription Factor, Ets-1"/>
    <property type="match status" value="1"/>
</dbReference>
<dbReference type="PROSITE" id="PS50088">
    <property type="entry name" value="ANK_REPEAT"/>
    <property type="match status" value="1"/>
</dbReference>
<dbReference type="PROSITE" id="PS50105">
    <property type="entry name" value="SAM_DOMAIN"/>
    <property type="match status" value="1"/>
</dbReference>